<feature type="signal peptide" evidence="1">
    <location>
        <begin position="1"/>
        <end position="21"/>
    </location>
</feature>
<keyword evidence="3" id="KW-1185">Reference proteome</keyword>
<proteinExistence type="predicted"/>
<protein>
    <recommendedName>
        <fullName evidence="4">DUF2790 domain-containing protein</fullName>
    </recommendedName>
</protein>
<organism evidence="2 3">
    <name type="scientific">Halopseudomonas litoralis</name>
    <dbReference type="NCBI Taxonomy" id="797277"/>
    <lineage>
        <taxon>Bacteria</taxon>
        <taxon>Pseudomonadati</taxon>
        <taxon>Pseudomonadota</taxon>
        <taxon>Gammaproteobacteria</taxon>
        <taxon>Pseudomonadales</taxon>
        <taxon>Pseudomonadaceae</taxon>
        <taxon>Halopseudomonas</taxon>
    </lineage>
</organism>
<dbReference type="InterPro" id="IPR021245">
    <property type="entry name" value="DUF2790"/>
</dbReference>
<reference evidence="3" key="1">
    <citation type="submission" date="2016-10" db="EMBL/GenBank/DDBJ databases">
        <authorList>
            <person name="Varghese N."/>
            <person name="Submissions S."/>
        </authorList>
    </citation>
    <scope>NUCLEOTIDE SEQUENCE [LARGE SCALE GENOMIC DNA]</scope>
    <source>
        <strain evidence="3">2SM5</strain>
    </source>
</reference>
<evidence type="ECO:0008006" key="4">
    <source>
        <dbReference type="Google" id="ProtNLM"/>
    </source>
</evidence>
<dbReference type="Gene3D" id="2.30.140.50">
    <property type="entry name" value="Protein of unknown function DUF2790"/>
    <property type="match status" value="1"/>
</dbReference>
<feature type="chain" id="PRO_5009258198" description="DUF2790 domain-containing protein" evidence="1">
    <location>
        <begin position="22"/>
        <end position="109"/>
    </location>
</feature>
<evidence type="ECO:0000313" key="2">
    <source>
        <dbReference type="EMBL" id="SDS28034.1"/>
    </source>
</evidence>
<sequence length="109" mass="12094">MVLFRVLLVVSALSMSATAIAKGDGDSTYRPLMQKNEKAMQEYAAARGLAPPKVTQYQYGMKMDVAKVVNMTRVDSSCNVQPARMTYKDSNGNLHTLEYRKMGVCRTHG</sequence>
<keyword evidence="1" id="KW-0732">Signal</keyword>
<dbReference type="Pfam" id="PF10976">
    <property type="entry name" value="DUF2790"/>
    <property type="match status" value="1"/>
</dbReference>
<name>A0A1H1QX10_9GAMM</name>
<dbReference type="EMBL" id="LT629748">
    <property type="protein sequence ID" value="SDS28034.1"/>
    <property type="molecule type" value="Genomic_DNA"/>
</dbReference>
<accession>A0A1H1QX10</accession>
<dbReference type="Proteomes" id="UP000243426">
    <property type="component" value="Chromosome I"/>
</dbReference>
<evidence type="ECO:0000313" key="3">
    <source>
        <dbReference type="Proteomes" id="UP000243426"/>
    </source>
</evidence>
<gene>
    <name evidence="2" type="ORF">SAMN05216198_1602</name>
</gene>
<dbReference type="RefSeq" id="WP_090272816.1">
    <property type="nucleotide sequence ID" value="NZ_LT629748.1"/>
</dbReference>
<dbReference type="AlphaFoldDB" id="A0A1H1QX10"/>
<evidence type="ECO:0000256" key="1">
    <source>
        <dbReference type="SAM" id="SignalP"/>
    </source>
</evidence>
<dbReference type="OrthoDB" id="6903098at2"/>
<dbReference type="NCBIfam" id="NF041599">
    <property type="entry name" value="reg_PtrA_PA2808"/>
    <property type="match status" value="1"/>
</dbReference>